<dbReference type="Pfam" id="PF13181">
    <property type="entry name" value="TPR_8"/>
    <property type="match status" value="1"/>
</dbReference>
<protein>
    <recommendedName>
        <fullName evidence="7">Tetratricopeptide repeat protein</fullName>
    </recommendedName>
</protein>
<keyword evidence="6" id="KW-1185">Reference proteome</keyword>
<keyword evidence="1" id="KW-0677">Repeat</keyword>
<feature type="chain" id="PRO_5001798991" description="Tetratricopeptide repeat protein" evidence="4">
    <location>
        <begin position="22"/>
        <end position="260"/>
    </location>
</feature>
<dbReference type="PATRIC" id="fig|317.175.peg.1262"/>
<dbReference type="PROSITE" id="PS50005">
    <property type="entry name" value="TPR"/>
    <property type="match status" value="2"/>
</dbReference>
<evidence type="ECO:0000256" key="3">
    <source>
        <dbReference type="PROSITE-ProRule" id="PRU00339"/>
    </source>
</evidence>
<keyword evidence="2 3" id="KW-0802">TPR repeat</keyword>
<reference evidence="5 6" key="1">
    <citation type="submission" date="2014-07" db="EMBL/GenBank/DDBJ databases">
        <title>Draft Genome Sequences of Environmental Pseudomonas syringae strains.</title>
        <authorList>
            <person name="Baltrus D.A."/>
            <person name="Berge O."/>
            <person name="Morris C."/>
        </authorList>
    </citation>
    <scope>NUCLEOTIDE SEQUENCE [LARGE SCALE GENOMIC DNA]</scope>
    <source>
        <strain evidence="5 6">GAW0119</strain>
    </source>
</reference>
<feature type="repeat" description="TPR" evidence="3">
    <location>
        <begin position="131"/>
        <end position="164"/>
    </location>
</feature>
<dbReference type="InterPro" id="IPR019734">
    <property type="entry name" value="TPR_rpt"/>
</dbReference>
<feature type="signal peptide" evidence="4">
    <location>
        <begin position="1"/>
        <end position="21"/>
    </location>
</feature>
<dbReference type="SUPFAM" id="SSF48452">
    <property type="entry name" value="TPR-like"/>
    <property type="match status" value="1"/>
</dbReference>
<dbReference type="InterPro" id="IPR051012">
    <property type="entry name" value="CellSynth/LPSAsmb/PSIAsmb"/>
</dbReference>
<dbReference type="PANTHER" id="PTHR45586:SF1">
    <property type="entry name" value="LIPOPOLYSACCHARIDE ASSEMBLY PROTEIN B"/>
    <property type="match status" value="1"/>
</dbReference>
<evidence type="ECO:0000256" key="2">
    <source>
        <dbReference type="ARBA" id="ARBA00022803"/>
    </source>
</evidence>
<gene>
    <name evidence="5" type="ORF">IV01_06035</name>
</gene>
<dbReference type="Pfam" id="PF13432">
    <property type="entry name" value="TPR_16"/>
    <property type="match status" value="1"/>
</dbReference>
<dbReference type="EMBL" id="JPQU01000022">
    <property type="protein sequence ID" value="KFE57069.1"/>
    <property type="molecule type" value="Genomic_DNA"/>
</dbReference>
<accession>A0A085VNQ6</accession>
<dbReference type="Proteomes" id="UP000028631">
    <property type="component" value="Unassembled WGS sequence"/>
</dbReference>
<proteinExistence type="predicted"/>
<evidence type="ECO:0000313" key="6">
    <source>
        <dbReference type="Proteomes" id="UP000028631"/>
    </source>
</evidence>
<evidence type="ECO:0000256" key="1">
    <source>
        <dbReference type="ARBA" id="ARBA00022737"/>
    </source>
</evidence>
<dbReference type="PROSITE" id="PS51257">
    <property type="entry name" value="PROKAR_LIPOPROTEIN"/>
    <property type="match status" value="1"/>
</dbReference>
<feature type="repeat" description="TPR" evidence="3">
    <location>
        <begin position="64"/>
        <end position="97"/>
    </location>
</feature>
<organism evidence="5 6">
    <name type="scientific">Pseudomonas syringae</name>
    <dbReference type="NCBI Taxonomy" id="317"/>
    <lineage>
        <taxon>Bacteria</taxon>
        <taxon>Pseudomonadati</taxon>
        <taxon>Pseudomonadota</taxon>
        <taxon>Gammaproteobacteria</taxon>
        <taxon>Pseudomonadales</taxon>
        <taxon>Pseudomonadaceae</taxon>
        <taxon>Pseudomonas</taxon>
    </lineage>
</organism>
<dbReference type="AlphaFoldDB" id="A0A085VNQ6"/>
<dbReference type="RefSeq" id="WP_032626996.1">
    <property type="nucleotide sequence ID" value="NZ_JPQU01000022.1"/>
</dbReference>
<name>A0A085VNQ6_PSESX</name>
<dbReference type="Gene3D" id="1.25.40.10">
    <property type="entry name" value="Tetratricopeptide repeat domain"/>
    <property type="match status" value="2"/>
</dbReference>
<dbReference type="OrthoDB" id="6161989at2"/>
<sequence length="260" mass="27867">MPTRFASSLLLLATVTLASCATQPASDGGYQRFMQLAGDLQKRGDSNSAAALYEKATQQPEAQIEAWLKLGETRLASGDARGAERAYQQALELKTDSADALLGLGTAQLRQGKLERAVSALTQAAALSGQADAFNRLGIAQILLGHADAAQTAFGKSLALAPNDLDTRCNLALAYALGDQSQLALDNIRAVSESPRAQPRHQRNELLITVLAGREKDVQSMRLEDIPASERKKLVTEARRIKAIKDPVVQARELGLVDTH</sequence>
<dbReference type="InterPro" id="IPR011990">
    <property type="entry name" value="TPR-like_helical_dom_sf"/>
</dbReference>
<evidence type="ECO:0000256" key="4">
    <source>
        <dbReference type="SAM" id="SignalP"/>
    </source>
</evidence>
<dbReference type="PANTHER" id="PTHR45586">
    <property type="entry name" value="TPR REPEAT-CONTAINING PROTEIN PA4667"/>
    <property type="match status" value="1"/>
</dbReference>
<evidence type="ECO:0000313" key="5">
    <source>
        <dbReference type="EMBL" id="KFE57069.1"/>
    </source>
</evidence>
<evidence type="ECO:0008006" key="7">
    <source>
        <dbReference type="Google" id="ProtNLM"/>
    </source>
</evidence>
<dbReference type="SMART" id="SM00028">
    <property type="entry name" value="TPR"/>
    <property type="match status" value="3"/>
</dbReference>
<comment type="caution">
    <text evidence="5">The sequence shown here is derived from an EMBL/GenBank/DDBJ whole genome shotgun (WGS) entry which is preliminary data.</text>
</comment>
<keyword evidence="4" id="KW-0732">Signal</keyword>